<gene>
    <name evidence="1" type="ORF">J2853_007380</name>
</gene>
<evidence type="ECO:0000313" key="2">
    <source>
        <dbReference type="Proteomes" id="UP001225356"/>
    </source>
</evidence>
<sequence>MVLIPVMCPGFLESMGCPEFRRKVLDLLKTGQGDH</sequence>
<accession>A0ABT9QQJ3</accession>
<protein>
    <submittedName>
        <fullName evidence="1">Uncharacterized protein</fullName>
    </submittedName>
</protein>
<reference evidence="1 2" key="1">
    <citation type="submission" date="2023-07" db="EMBL/GenBank/DDBJ databases">
        <title>Sequencing the genomes of 1000 actinobacteria strains.</title>
        <authorList>
            <person name="Klenk H.-P."/>
        </authorList>
    </citation>
    <scope>NUCLEOTIDE SEQUENCE [LARGE SCALE GENOMIC DNA]</scope>
    <source>
        <strain evidence="1 2">DSM 46740</strain>
    </source>
</reference>
<evidence type="ECO:0000313" key="1">
    <source>
        <dbReference type="EMBL" id="MDP9848169.1"/>
    </source>
</evidence>
<organism evidence="1 2">
    <name type="scientific">Streptosporangium lutulentum</name>
    <dbReference type="NCBI Taxonomy" id="1461250"/>
    <lineage>
        <taxon>Bacteria</taxon>
        <taxon>Bacillati</taxon>
        <taxon>Actinomycetota</taxon>
        <taxon>Actinomycetes</taxon>
        <taxon>Streptosporangiales</taxon>
        <taxon>Streptosporangiaceae</taxon>
        <taxon>Streptosporangium</taxon>
    </lineage>
</organism>
<proteinExistence type="predicted"/>
<name>A0ABT9QQJ3_9ACTN</name>
<comment type="caution">
    <text evidence="1">The sequence shown here is derived from an EMBL/GenBank/DDBJ whole genome shotgun (WGS) entry which is preliminary data.</text>
</comment>
<dbReference type="Proteomes" id="UP001225356">
    <property type="component" value="Unassembled WGS sequence"/>
</dbReference>
<dbReference type="EMBL" id="JAUSQU010000001">
    <property type="protein sequence ID" value="MDP9848169.1"/>
    <property type="molecule type" value="Genomic_DNA"/>
</dbReference>
<keyword evidence="2" id="KW-1185">Reference proteome</keyword>